<sequence>MSNTTTAEVLTRKPGNIAVYTNPRHELYLKQVDLPTPGAGDCLIHVRATGICGSDVHFWKAGHIGEMVVTGENGLGHESAGVVIAIGENVTKFKIGDRVALECGIPCMKASCFFCRTGKYNACPDVVFYSTPPYHGTLTRYHVHPEDWLHKIPDNISYEEGSLLEPLSVALTGIERSGARLGDPVVICGSGPIGIVTLLAANAAGANPIVITDINETRLQMAKKAVPRARTVLVTPGKEPHEVAGDVKDALGQEAKVVIECTGVESSVITGIYSCRFGAMVFVIGCGKDFATIPFMYMAGKEIGLRFQFRYRDIYPRAIGLVAEGIIDLKLSVTHRFMLEEGEEAFKTASDPSGLALKVQVIDD</sequence>
<evidence type="ECO:0000256" key="8">
    <source>
        <dbReference type="ARBA" id="ARBA00037881"/>
    </source>
</evidence>
<feature type="domain" description="Alcohol dehydrogenase-like N-terminal" evidence="14">
    <location>
        <begin position="38"/>
        <end position="154"/>
    </location>
</feature>
<dbReference type="GO" id="GO:0006062">
    <property type="term" value="P:sorbitol catabolic process"/>
    <property type="evidence" value="ECO:0007669"/>
    <property type="project" value="TreeGrafter"/>
</dbReference>
<evidence type="ECO:0000256" key="1">
    <source>
        <dbReference type="ARBA" id="ARBA00001947"/>
    </source>
</evidence>
<dbReference type="Gene3D" id="3.90.180.10">
    <property type="entry name" value="Medium-chain alcohol dehydrogenases, catalytic domain"/>
    <property type="match status" value="1"/>
</dbReference>
<evidence type="ECO:0000259" key="14">
    <source>
        <dbReference type="Pfam" id="PF08240"/>
    </source>
</evidence>
<dbReference type="GO" id="GO:0019568">
    <property type="term" value="P:arabinose catabolic process"/>
    <property type="evidence" value="ECO:0007669"/>
    <property type="project" value="UniProtKB-KW"/>
</dbReference>
<proteinExistence type="inferred from homology"/>
<keyword evidence="5" id="KW-0119">Carbohydrate metabolism</keyword>
<dbReference type="SUPFAM" id="SSF51735">
    <property type="entry name" value="NAD(P)-binding Rossmann-fold domains"/>
    <property type="match status" value="1"/>
</dbReference>
<evidence type="ECO:0000256" key="7">
    <source>
        <dbReference type="ARBA" id="ARBA00023027"/>
    </source>
</evidence>
<evidence type="ECO:0000256" key="11">
    <source>
        <dbReference type="ARBA" id="ARBA00049317"/>
    </source>
</evidence>
<dbReference type="CDD" id="cd05285">
    <property type="entry name" value="sorbitol_DH"/>
    <property type="match status" value="1"/>
</dbReference>
<dbReference type="PANTHER" id="PTHR43161:SF13">
    <property type="entry name" value="D-XYLULOSE REDUCTASE"/>
    <property type="match status" value="1"/>
</dbReference>
<evidence type="ECO:0000256" key="4">
    <source>
        <dbReference type="ARBA" id="ARBA00022833"/>
    </source>
</evidence>
<keyword evidence="7" id="KW-0520">NAD</keyword>
<dbReference type="SUPFAM" id="SSF50129">
    <property type="entry name" value="GroES-like"/>
    <property type="match status" value="1"/>
</dbReference>
<dbReference type="OrthoDB" id="2148442at2759"/>
<dbReference type="Proteomes" id="UP000326340">
    <property type="component" value="Unassembled WGS sequence"/>
</dbReference>
<dbReference type="GO" id="GO:0008270">
    <property type="term" value="F:zinc ion binding"/>
    <property type="evidence" value="ECO:0007669"/>
    <property type="project" value="InterPro"/>
</dbReference>
<gene>
    <name evidence="15" type="primary">Lad1</name>
    <name evidence="15" type="ORF">CSHISOI_07671</name>
</gene>
<evidence type="ECO:0000256" key="2">
    <source>
        <dbReference type="ARBA" id="ARBA00008072"/>
    </source>
</evidence>
<keyword evidence="16" id="KW-1185">Reference proteome</keyword>
<comment type="pathway">
    <text evidence="8">Carbohydrate degradation; L-arabinose degradation via L-arabinitol; D-xylulose 5-phosphate from L-arabinose (fungal route): step 2/5.</text>
</comment>
<dbReference type="PROSITE" id="PS00059">
    <property type="entry name" value="ADH_ZINC"/>
    <property type="match status" value="1"/>
</dbReference>
<dbReference type="GO" id="GO:0050019">
    <property type="term" value="F:L-arabinitol 4-dehydrogenase activity"/>
    <property type="evidence" value="ECO:0007669"/>
    <property type="project" value="UniProtKB-EC"/>
</dbReference>
<dbReference type="InterPro" id="IPR036291">
    <property type="entry name" value="NAD(P)-bd_dom_sf"/>
</dbReference>
<dbReference type="PANTHER" id="PTHR43161">
    <property type="entry name" value="SORBITOL DEHYDROGENASE"/>
    <property type="match status" value="1"/>
</dbReference>
<dbReference type="InterPro" id="IPR013154">
    <property type="entry name" value="ADH-like_N"/>
</dbReference>
<comment type="similarity">
    <text evidence="2 12">Belongs to the zinc-containing alcohol dehydrogenase family.</text>
</comment>
<dbReference type="AlphaFoldDB" id="A0A5Q4BLE9"/>
<name>A0A5Q4BLE9_9PEZI</name>
<dbReference type="Pfam" id="PF00107">
    <property type="entry name" value="ADH_zinc_N"/>
    <property type="match status" value="1"/>
</dbReference>
<keyword evidence="3 12" id="KW-0479">Metal-binding</keyword>
<keyword evidence="5" id="KW-0054">Arabinose catabolism</keyword>
<comment type="cofactor">
    <cofactor evidence="1 12">
        <name>Zn(2+)</name>
        <dbReference type="ChEBI" id="CHEBI:29105"/>
    </cofactor>
</comment>
<dbReference type="EMBL" id="PUHP01000837">
    <property type="protein sequence ID" value="TQN67778.1"/>
    <property type="molecule type" value="Genomic_DNA"/>
</dbReference>
<dbReference type="GO" id="GO:0003939">
    <property type="term" value="F:L-iditol 2-dehydrogenase (NAD+) activity"/>
    <property type="evidence" value="ECO:0007669"/>
    <property type="project" value="TreeGrafter"/>
</dbReference>
<dbReference type="Gene3D" id="3.40.50.720">
    <property type="entry name" value="NAD(P)-binding Rossmann-like Domain"/>
    <property type="match status" value="1"/>
</dbReference>
<dbReference type="InterPro" id="IPR002328">
    <property type="entry name" value="ADH_Zn_CS"/>
</dbReference>
<keyword evidence="4 12" id="KW-0862">Zinc</keyword>
<evidence type="ECO:0000259" key="13">
    <source>
        <dbReference type="Pfam" id="PF00107"/>
    </source>
</evidence>
<keyword evidence="6" id="KW-0560">Oxidoreductase</keyword>
<reference evidence="15 16" key="1">
    <citation type="journal article" date="2019" name="Sci. Rep.">
        <title>Colletotrichum shisoi sp. nov., an anthracnose pathogen of Perilla frutescens in Japan: molecular phylogenetic, morphological and genomic evidence.</title>
        <authorList>
            <person name="Gan P."/>
            <person name="Tsushima A."/>
            <person name="Hiroyama R."/>
            <person name="Narusaka M."/>
            <person name="Takano Y."/>
            <person name="Narusaka Y."/>
            <person name="Kawaradani M."/>
            <person name="Damm U."/>
            <person name="Shirasu K."/>
        </authorList>
    </citation>
    <scope>NUCLEOTIDE SEQUENCE [LARGE SCALE GENOMIC DNA]</scope>
    <source>
        <strain evidence="15 16">PG-2018a</strain>
    </source>
</reference>
<dbReference type="FunFam" id="3.40.50.720:FF:000068">
    <property type="entry name" value="Sorbitol dehydrogenase"/>
    <property type="match status" value="1"/>
</dbReference>
<evidence type="ECO:0000256" key="3">
    <source>
        <dbReference type="ARBA" id="ARBA00022723"/>
    </source>
</evidence>
<dbReference type="InterPro" id="IPR013149">
    <property type="entry name" value="ADH-like_C"/>
</dbReference>
<accession>A0A5Q4BLE9</accession>
<evidence type="ECO:0000313" key="16">
    <source>
        <dbReference type="Proteomes" id="UP000326340"/>
    </source>
</evidence>
<evidence type="ECO:0000313" key="15">
    <source>
        <dbReference type="EMBL" id="TQN67778.1"/>
    </source>
</evidence>
<dbReference type="InterPro" id="IPR011032">
    <property type="entry name" value="GroES-like_sf"/>
</dbReference>
<evidence type="ECO:0000256" key="12">
    <source>
        <dbReference type="RuleBase" id="RU361277"/>
    </source>
</evidence>
<dbReference type="EC" id="1.1.1.12" evidence="9"/>
<evidence type="ECO:0000256" key="9">
    <source>
        <dbReference type="ARBA" id="ARBA00038954"/>
    </source>
</evidence>
<dbReference type="InterPro" id="IPR045306">
    <property type="entry name" value="SDH-like"/>
</dbReference>
<evidence type="ECO:0000256" key="6">
    <source>
        <dbReference type="ARBA" id="ARBA00023002"/>
    </source>
</evidence>
<evidence type="ECO:0000256" key="5">
    <source>
        <dbReference type="ARBA" id="ARBA00022935"/>
    </source>
</evidence>
<evidence type="ECO:0000256" key="10">
    <source>
        <dbReference type="ARBA" id="ARBA00039783"/>
    </source>
</evidence>
<comment type="caution">
    <text evidence="15">The sequence shown here is derived from an EMBL/GenBank/DDBJ whole genome shotgun (WGS) entry which is preliminary data.</text>
</comment>
<feature type="domain" description="Alcohol dehydrogenase-like C-terminal" evidence="13">
    <location>
        <begin position="192"/>
        <end position="323"/>
    </location>
</feature>
<protein>
    <recommendedName>
        <fullName evidence="10">L-arabinitol 4-dehydrogenase</fullName>
        <ecNumber evidence="9">1.1.1.12</ecNumber>
    </recommendedName>
</protein>
<dbReference type="Pfam" id="PF08240">
    <property type="entry name" value="ADH_N"/>
    <property type="match status" value="1"/>
</dbReference>
<comment type="catalytic activity">
    <reaction evidence="11">
        <text>L-arabinitol + NAD(+) = L-xylulose + NADH + H(+)</text>
        <dbReference type="Rhea" id="RHEA:16381"/>
        <dbReference type="ChEBI" id="CHEBI:15378"/>
        <dbReference type="ChEBI" id="CHEBI:17399"/>
        <dbReference type="ChEBI" id="CHEBI:18403"/>
        <dbReference type="ChEBI" id="CHEBI:57540"/>
        <dbReference type="ChEBI" id="CHEBI:57945"/>
        <dbReference type="EC" id="1.1.1.12"/>
    </reaction>
</comment>
<organism evidence="15 16">
    <name type="scientific">Colletotrichum shisoi</name>
    <dbReference type="NCBI Taxonomy" id="2078593"/>
    <lineage>
        <taxon>Eukaryota</taxon>
        <taxon>Fungi</taxon>
        <taxon>Dikarya</taxon>
        <taxon>Ascomycota</taxon>
        <taxon>Pezizomycotina</taxon>
        <taxon>Sordariomycetes</taxon>
        <taxon>Hypocreomycetidae</taxon>
        <taxon>Glomerellales</taxon>
        <taxon>Glomerellaceae</taxon>
        <taxon>Colletotrichum</taxon>
        <taxon>Colletotrichum destructivum species complex</taxon>
    </lineage>
</organism>